<dbReference type="AlphaFoldDB" id="A0A1B1BIE1"/>
<dbReference type="RefSeq" id="WP_066594852.1">
    <property type="nucleotide sequence ID" value="NZ_CP016282.1"/>
</dbReference>
<dbReference type="PATRIC" id="fig|670052.7.peg.1495"/>
<keyword evidence="5" id="KW-0235">DNA replication</keyword>
<dbReference type="Pfam" id="PF02811">
    <property type="entry name" value="PHP"/>
    <property type="match status" value="1"/>
</dbReference>
<sequence>MSFPHLHVASAYSTHYGVTLPEALAGQAAADGATFLAVTDRDGLYGAVKHVRACVAAGISPGLGAELAVHHDDDLGALGRVVVLAHGGGTGRGYAALCRAVSSAHETPVRLAGQPPSISRRRLAELAGLNSLTVLLGPLSDVGLAVGRRDTPQARAGLADWVREMPPGSLVLEVVCHLAEPGTPGSVAPATRMLALAEYAQLPAVLSNAVRYGTPDEAVTADLADAARHLTPLAQLGGSQDTELQVNGQAWLKPAAAMRQVARMVVDAGQHSDGALARLLRDTHDLAERCVLDPVADIGLGRPRMPEASVIGITGDPLTELWARARSGIDERYTDAGRPALGAAHDRLAHEMATVESLGFASYFLTVAKVADIVRGMGIRIQARGSGVGSVLNYALHTSSVEPIGNGLLWERFLSPERQTLPDIDLDVESSRRHDIYRTIFQTFGGARVSLMSMTNAYRGRGAVRDAGLALGMPDTQVATIAKQMWRFNARDFRAALAEKPELEELAAEVRESAQLDLLVDLTARLDRLPRHISVHPCGVILSDASLLDRTPVQASGMGLPMSQFDKHDMDPMGLIKLDILGVRMQSAMAHAVEEHHRLTGEHIDLDRVPLDDPATFELIRSTRTLGIFQIESPGQMELVGKLQPEEFNDLTVEISLFRPGPMKNNMPLKYLQARHGEVAPDYIHPRFEAILRETKGVVIFHEQVMRLFHELTDCGLGYADVLRRHLGRPEQLPVIEAYVRERALARGFDTVTIDRVWTVLAGFGSFGFAKAHGAAFALPTYQSAWLKTHHPAPFLAGLLTHDPGMWPKDLLVAEARVLGVPVLGLDVQHSALDYRVESVGSGQGIRMPLPELSGSSEAERARIVRHQPFSSLQDFRDRVRPRRRTFEALARIGALDSFIDHDRTRRHELLAHIQSLRGTAITIADDQLAFEVPLPVLDYEGARFDAVTSLQLRGRTQSDLELLDTGLAVADHRMRKFYPLFAELGVTPASALATLPGGTDVLLAGVRRATNTPPMRGGRRVVFVSLDDGTGPVSNVVFFHDAQERIGAGVFQTELMLVRGRTRRSGARGVSVTGEGMWDLVTVARDKARERAQAAKAARASALLDGHADTAPASGDAAAAAGAERARPARTAGIAPFDLWSTQTA</sequence>
<dbReference type="NCBIfam" id="TIGR00594">
    <property type="entry name" value="polc"/>
    <property type="match status" value="1"/>
</dbReference>
<dbReference type="GO" id="GO:0003887">
    <property type="term" value="F:DNA-directed DNA polymerase activity"/>
    <property type="evidence" value="ECO:0007669"/>
    <property type="project" value="UniProtKB-KW"/>
</dbReference>
<evidence type="ECO:0000256" key="5">
    <source>
        <dbReference type="ARBA" id="ARBA00022705"/>
    </source>
</evidence>
<evidence type="ECO:0000256" key="8">
    <source>
        <dbReference type="ARBA" id="ARBA00023204"/>
    </source>
</evidence>
<dbReference type="GO" id="GO:0006260">
    <property type="term" value="P:DNA replication"/>
    <property type="evidence" value="ECO:0007669"/>
    <property type="project" value="UniProtKB-KW"/>
</dbReference>
<dbReference type="GO" id="GO:0006281">
    <property type="term" value="P:DNA repair"/>
    <property type="evidence" value="ECO:0007669"/>
    <property type="project" value="UniProtKB-KW"/>
</dbReference>
<gene>
    <name evidence="11" type="ORF">PA27867_1440</name>
</gene>
<dbReference type="InterPro" id="IPR004013">
    <property type="entry name" value="PHP_dom"/>
</dbReference>
<dbReference type="CDD" id="cd04485">
    <property type="entry name" value="DnaE_OBF"/>
    <property type="match status" value="1"/>
</dbReference>
<keyword evidence="2" id="KW-0963">Cytoplasm</keyword>
<dbReference type="PANTHER" id="PTHR32294">
    <property type="entry name" value="DNA POLYMERASE III SUBUNIT ALPHA"/>
    <property type="match status" value="1"/>
</dbReference>
<dbReference type="Pfam" id="PF17657">
    <property type="entry name" value="DNA_pol3_finger"/>
    <property type="match status" value="1"/>
</dbReference>
<evidence type="ECO:0000256" key="4">
    <source>
        <dbReference type="ARBA" id="ARBA00022695"/>
    </source>
</evidence>
<keyword evidence="4" id="KW-0548">Nucleotidyltransferase</keyword>
<dbReference type="KEGG" id="cart:PA27867_1440"/>
<dbReference type="InterPro" id="IPR004805">
    <property type="entry name" value="DnaE2/DnaE/PolC"/>
</dbReference>
<dbReference type="InterPro" id="IPR029460">
    <property type="entry name" value="DNAPol_HHH"/>
</dbReference>
<dbReference type="PANTHER" id="PTHR32294:SF4">
    <property type="entry name" value="ERROR-PRONE DNA POLYMERASE"/>
    <property type="match status" value="1"/>
</dbReference>
<proteinExistence type="predicted"/>
<name>A0A1B1BIE1_9MICO</name>
<evidence type="ECO:0000313" key="11">
    <source>
        <dbReference type="EMBL" id="ANP72397.1"/>
    </source>
</evidence>
<evidence type="ECO:0000256" key="2">
    <source>
        <dbReference type="ARBA" id="ARBA00022490"/>
    </source>
</evidence>
<keyword evidence="12" id="KW-1185">Reference proteome</keyword>
<dbReference type="SMART" id="SM00481">
    <property type="entry name" value="POLIIIAc"/>
    <property type="match status" value="1"/>
</dbReference>
<evidence type="ECO:0000256" key="9">
    <source>
        <dbReference type="ARBA" id="ARBA00049244"/>
    </source>
</evidence>
<dbReference type="CDD" id="cd07431">
    <property type="entry name" value="PHP_PolIIIA"/>
    <property type="match status" value="1"/>
</dbReference>
<dbReference type="STRING" id="670052.PA27867_1440"/>
<evidence type="ECO:0000313" key="12">
    <source>
        <dbReference type="Proteomes" id="UP000092582"/>
    </source>
</evidence>
<dbReference type="EC" id="2.7.7.7" evidence="1"/>
<dbReference type="Pfam" id="PF14579">
    <property type="entry name" value="HHH_6"/>
    <property type="match status" value="1"/>
</dbReference>
<feature type="domain" description="Polymerase/histidinol phosphatase N-terminal" evidence="10">
    <location>
        <begin position="4"/>
        <end position="71"/>
    </location>
</feature>
<dbReference type="Gene3D" id="1.10.150.870">
    <property type="match status" value="1"/>
</dbReference>
<dbReference type="Pfam" id="PF07733">
    <property type="entry name" value="DNA_pol3_alpha"/>
    <property type="match status" value="1"/>
</dbReference>
<dbReference type="InterPro" id="IPR011708">
    <property type="entry name" value="DNA_pol3_alpha_NTPase_dom"/>
</dbReference>
<dbReference type="InterPro" id="IPR040982">
    <property type="entry name" value="DNA_pol3_finger"/>
</dbReference>
<reference evidence="11 12" key="1">
    <citation type="submission" date="2016-06" db="EMBL/GenBank/DDBJ databases">
        <title>Genome sequencing of Cryobacterium arcticum PAMC 27867.</title>
        <authorList>
            <person name="Lee J."/>
            <person name="Kim O.-S."/>
        </authorList>
    </citation>
    <scope>NUCLEOTIDE SEQUENCE [LARGE SCALE GENOMIC DNA]</scope>
    <source>
        <strain evidence="11 12">PAMC 27867</strain>
    </source>
</reference>
<evidence type="ECO:0000256" key="3">
    <source>
        <dbReference type="ARBA" id="ARBA00022679"/>
    </source>
</evidence>
<keyword evidence="8" id="KW-0234">DNA repair</keyword>
<keyword evidence="6" id="KW-0227">DNA damage</keyword>
<protein>
    <recommendedName>
        <fullName evidence="1">DNA-directed DNA polymerase</fullName>
        <ecNumber evidence="1">2.7.7.7</ecNumber>
    </recommendedName>
</protein>
<evidence type="ECO:0000256" key="6">
    <source>
        <dbReference type="ARBA" id="ARBA00022763"/>
    </source>
</evidence>
<evidence type="ECO:0000259" key="10">
    <source>
        <dbReference type="SMART" id="SM00481"/>
    </source>
</evidence>
<comment type="catalytic activity">
    <reaction evidence="9">
        <text>DNA(n) + a 2'-deoxyribonucleoside 5'-triphosphate = DNA(n+1) + diphosphate</text>
        <dbReference type="Rhea" id="RHEA:22508"/>
        <dbReference type="Rhea" id="RHEA-COMP:17339"/>
        <dbReference type="Rhea" id="RHEA-COMP:17340"/>
        <dbReference type="ChEBI" id="CHEBI:33019"/>
        <dbReference type="ChEBI" id="CHEBI:61560"/>
        <dbReference type="ChEBI" id="CHEBI:173112"/>
        <dbReference type="EC" id="2.7.7.7"/>
    </reaction>
</comment>
<dbReference type="EMBL" id="CP016282">
    <property type="protein sequence ID" value="ANP72397.1"/>
    <property type="molecule type" value="Genomic_DNA"/>
</dbReference>
<dbReference type="Gene3D" id="1.10.10.1600">
    <property type="entry name" value="Bacterial DNA polymerase III alpha subunit, thumb domain"/>
    <property type="match status" value="1"/>
</dbReference>
<dbReference type="Proteomes" id="UP000092582">
    <property type="component" value="Chromosome 1"/>
</dbReference>
<organism evidence="11 12">
    <name type="scientific">Cryobacterium arcticum</name>
    <dbReference type="NCBI Taxonomy" id="670052"/>
    <lineage>
        <taxon>Bacteria</taxon>
        <taxon>Bacillati</taxon>
        <taxon>Actinomycetota</taxon>
        <taxon>Actinomycetes</taxon>
        <taxon>Micrococcales</taxon>
        <taxon>Microbacteriaceae</taxon>
        <taxon>Cryobacterium</taxon>
    </lineage>
</organism>
<keyword evidence="7 11" id="KW-0239">DNA-directed DNA polymerase</keyword>
<dbReference type="GO" id="GO:0008408">
    <property type="term" value="F:3'-5' exonuclease activity"/>
    <property type="evidence" value="ECO:0007669"/>
    <property type="project" value="InterPro"/>
</dbReference>
<keyword evidence="3" id="KW-0808">Transferase</keyword>
<dbReference type="InterPro" id="IPR003141">
    <property type="entry name" value="Pol/His_phosphatase_N"/>
</dbReference>
<evidence type="ECO:0000256" key="7">
    <source>
        <dbReference type="ARBA" id="ARBA00022932"/>
    </source>
</evidence>
<accession>A0A1B1BIE1</accession>
<evidence type="ECO:0000256" key="1">
    <source>
        <dbReference type="ARBA" id="ARBA00012417"/>
    </source>
</evidence>
<dbReference type="Gene3D" id="3.20.20.140">
    <property type="entry name" value="Metal-dependent hydrolases"/>
    <property type="match status" value="1"/>
</dbReference>
<dbReference type="InterPro" id="IPR041931">
    <property type="entry name" value="DNA_pol3_alpha_thumb_dom"/>
</dbReference>